<dbReference type="GO" id="GO:0005737">
    <property type="term" value="C:cytoplasm"/>
    <property type="evidence" value="ECO:0007669"/>
    <property type="project" value="TreeGrafter"/>
</dbReference>
<comment type="function">
    <text evidence="3">Implicated in immunoproteasome assembly and required for efficient antigen processing. The PA28 activator complex enhances the generation of class I binding peptides by altering the cleavage pattern of the proteasome.</text>
</comment>
<dbReference type="PANTHER" id="PTHR10660:SF2">
    <property type="entry name" value="LD45860P"/>
    <property type="match status" value="1"/>
</dbReference>
<name>A0A2S2P6R8_SCHGA</name>
<sequence>MNQTEAITKTKEFHETSNIDAENIIFQKIPERLIHLYELINMPEYCIPVNYIEFKFDTTVIAKIENNFNNYAEGETTNDTDPEQMLIPSNKNLTEYFEILKSNMIQLLEDNRVLKMWVTLLIPKTEDGDNFGVSVQKNALSLIQQIESSTITYFGKLSRYYEYRGKLISKIVKYPFIEDYRIAVNEFDEKQNIDISIVMHEIYFFYTILYNVINKNFEKIKNPRSSNIDCLY</sequence>
<evidence type="ECO:0000256" key="2">
    <source>
        <dbReference type="ARBA" id="ARBA00022942"/>
    </source>
</evidence>
<evidence type="ECO:0000256" key="3">
    <source>
        <dbReference type="ARBA" id="ARBA00037467"/>
    </source>
</evidence>
<protein>
    <submittedName>
        <fullName evidence="5">Proteasome activator complex subunit 3</fullName>
    </submittedName>
</protein>
<dbReference type="InterPro" id="IPR003186">
    <property type="entry name" value="PA28_C"/>
</dbReference>
<dbReference type="Gene3D" id="1.20.120.180">
    <property type="entry name" value="Proteasome activator pa28, C-terminal domain"/>
    <property type="match status" value="1"/>
</dbReference>
<gene>
    <name evidence="5" type="primary">PSME3_1</name>
    <name evidence="5" type="ORF">g.68314</name>
</gene>
<dbReference type="InterPro" id="IPR036997">
    <property type="entry name" value="PA28_C_sf"/>
</dbReference>
<dbReference type="AlphaFoldDB" id="A0A2S2P6R8"/>
<dbReference type="GO" id="GO:2000045">
    <property type="term" value="P:regulation of G1/S transition of mitotic cell cycle"/>
    <property type="evidence" value="ECO:0007669"/>
    <property type="project" value="TreeGrafter"/>
</dbReference>
<dbReference type="GO" id="GO:0008537">
    <property type="term" value="C:proteasome activator complex"/>
    <property type="evidence" value="ECO:0007669"/>
    <property type="project" value="InterPro"/>
</dbReference>
<dbReference type="GO" id="GO:0061133">
    <property type="term" value="F:endopeptidase activator activity"/>
    <property type="evidence" value="ECO:0007669"/>
    <property type="project" value="TreeGrafter"/>
</dbReference>
<dbReference type="GO" id="GO:0005654">
    <property type="term" value="C:nucleoplasm"/>
    <property type="evidence" value="ECO:0007669"/>
    <property type="project" value="TreeGrafter"/>
</dbReference>
<accession>A0A2S2P6R8</accession>
<comment type="similarity">
    <text evidence="1">Belongs to the PA28 family.</text>
</comment>
<organism evidence="5">
    <name type="scientific">Schizaphis graminum</name>
    <name type="common">Green bug aphid</name>
    <dbReference type="NCBI Taxonomy" id="13262"/>
    <lineage>
        <taxon>Eukaryota</taxon>
        <taxon>Metazoa</taxon>
        <taxon>Ecdysozoa</taxon>
        <taxon>Arthropoda</taxon>
        <taxon>Hexapoda</taxon>
        <taxon>Insecta</taxon>
        <taxon>Pterygota</taxon>
        <taxon>Neoptera</taxon>
        <taxon>Paraneoptera</taxon>
        <taxon>Hemiptera</taxon>
        <taxon>Sternorrhyncha</taxon>
        <taxon>Aphidomorpha</taxon>
        <taxon>Aphidoidea</taxon>
        <taxon>Aphididae</taxon>
        <taxon>Aphidini</taxon>
        <taxon>Schizaphis</taxon>
    </lineage>
</organism>
<dbReference type="EMBL" id="GGMR01012524">
    <property type="protein sequence ID" value="MBY25143.1"/>
    <property type="molecule type" value="Transcribed_RNA"/>
</dbReference>
<dbReference type="PANTHER" id="PTHR10660">
    <property type="entry name" value="PROTEASOME REGULATOR PA28"/>
    <property type="match status" value="1"/>
</dbReference>
<dbReference type="FunFam" id="1.20.120.180:FF:000002">
    <property type="entry name" value="Proteasome activator complex subunit 1"/>
    <property type="match status" value="1"/>
</dbReference>
<dbReference type="Pfam" id="PF02252">
    <property type="entry name" value="PA28_C"/>
    <property type="match status" value="1"/>
</dbReference>
<dbReference type="GO" id="GO:0061136">
    <property type="term" value="P:regulation of proteasomal protein catabolic process"/>
    <property type="evidence" value="ECO:0007669"/>
    <property type="project" value="TreeGrafter"/>
</dbReference>
<evidence type="ECO:0000313" key="5">
    <source>
        <dbReference type="EMBL" id="MBY25143.1"/>
    </source>
</evidence>
<evidence type="ECO:0000256" key="1">
    <source>
        <dbReference type="ARBA" id="ARBA00005883"/>
    </source>
</evidence>
<evidence type="ECO:0000259" key="4">
    <source>
        <dbReference type="Pfam" id="PF02252"/>
    </source>
</evidence>
<keyword evidence="2 5" id="KW-0647">Proteasome</keyword>
<feature type="domain" description="Proteasome activator PA28 C-terminal" evidence="4">
    <location>
        <begin position="87"/>
        <end position="228"/>
    </location>
</feature>
<dbReference type="SUPFAM" id="SSF47216">
    <property type="entry name" value="Proteasome activator"/>
    <property type="match status" value="1"/>
</dbReference>
<reference evidence="5" key="1">
    <citation type="submission" date="2018-04" db="EMBL/GenBank/DDBJ databases">
        <title>Transcriptome of Schizaphis graminum biotype I.</title>
        <authorList>
            <person name="Scully E.D."/>
            <person name="Geib S.M."/>
            <person name="Palmer N.A."/>
            <person name="Koch K."/>
            <person name="Bradshaw J."/>
            <person name="Heng-Moss T."/>
            <person name="Sarath G."/>
        </authorList>
    </citation>
    <scope>NUCLEOTIDE SEQUENCE</scope>
</reference>
<dbReference type="InterPro" id="IPR009077">
    <property type="entry name" value="Proteasome_activ_PA28"/>
</dbReference>
<proteinExistence type="inferred from homology"/>
<dbReference type="InterPro" id="IPR036252">
    <property type="entry name" value="Proteasome_activ_sf"/>
</dbReference>